<protein>
    <submittedName>
        <fullName evidence="10">SusC/RagA family TonB-linked outer membrane protein</fullName>
    </submittedName>
</protein>
<feature type="signal peptide" evidence="8">
    <location>
        <begin position="1"/>
        <end position="34"/>
    </location>
</feature>
<evidence type="ECO:0000256" key="6">
    <source>
        <dbReference type="ARBA" id="ARBA00023237"/>
    </source>
</evidence>
<evidence type="ECO:0000256" key="4">
    <source>
        <dbReference type="ARBA" id="ARBA00022692"/>
    </source>
</evidence>
<feature type="chain" id="PRO_5020400470" evidence="8">
    <location>
        <begin position="35"/>
        <end position="1073"/>
    </location>
</feature>
<feature type="domain" description="TonB-dependent receptor plug" evidence="9">
    <location>
        <begin position="131"/>
        <end position="261"/>
    </location>
</feature>
<sequence length="1073" mass="118486">MLSIYTRKKITAMRWLPCIGILACMLFNAVHTYAQNKITVKGVVKDNAQQTGMQGVTVSTVKPSKTIATTDANGAFTVTIDAGTELVFTHSGFTAVRKTFMSSNSSVTISLSVKDNAMQEVVIQGFRQKTKETATGSSTVVNGKALQDVPVSNVVELLQGKVAGLNVQNNSGSPGGMGTINLRGISNINISSDGFLTPTSPLFVIDGVPVDVNTNYEYGFQGGGAGINPLALIPPEDIEQMEVLRDAAATSVYGARAAYGVIIVTTRRGKSKVPVVQYSTNFFVKAPPRLREVIGGKEERLLRIRTILDYDTSYAAAQALINQTPFLSDSLNPYFNNSTNWQDYFYRTTYNQQHNLSIRGGDDRFNYKTNLNYYQENGIVQNTGFKRYGLSMNAQYAPTNQLRVLVSLSSQLGQKQNGSGVGLIQTGVASGGSSSSLLPSPSMFSENNSALAAARVTNNNKTANILTSLDASYEPLKGLRLGNLISYNFNSGTTDRFTPSFLSNGSSESYSYNDRSYQLNNRSIINYTTTLRNLHNFNAYVFNEINTNGFRANAVRLDRTANDQITGPIGYGWGASRGGTLNNITERRQHGYGGSFSYNFDRKYVIDFTFRFDGTSNTGSKQPYSKNPAVSARWNFNREKWLEKVTWLSYGSARASWGRNIRPTGDIFDTYGRYIVGLPYNNNPTVTIDYATIPNENFLPETQTSTNAGIELGLFNNALQLTYETYYRSIDNQIMEIKLANTSGFAELQTNAVSLVNYGMEWTATVRMFKQSKPFQWTLSVNGALNREILTQLPENLRQMTKQIKDNGSDVPVIYRIGRNAISNLIYHTQGIYASTGDVPVNIATGRRQQLGSGTGYYFQGGDPRWTDVNGDYIIDEKDLLPIGNPIPKVTGGILSQMQFKGFQLNINVSCTLFRDLLNASLSKTMQNFGNPAAIGPNGERLQPTALVPIDQYNYWKPSSTDKGSGTVNAQYPNPFDFRRAGVMQPFRSNQTLFLEDGSYWKINNIVLAYNLDRKLIARFKMTSCRLTLTANNVFTFSNYSGPDPELVTQLGRDNSGGYPNARSYAVGLNVQF</sequence>
<dbReference type="Gene3D" id="2.40.170.20">
    <property type="entry name" value="TonB-dependent receptor, beta-barrel domain"/>
    <property type="match status" value="1"/>
</dbReference>
<dbReference type="InterPro" id="IPR012910">
    <property type="entry name" value="Plug_dom"/>
</dbReference>
<dbReference type="InterPro" id="IPR039426">
    <property type="entry name" value="TonB-dep_rcpt-like"/>
</dbReference>
<evidence type="ECO:0000256" key="3">
    <source>
        <dbReference type="ARBA" id="ARBA00022452"/>
    </source>
</evidence>
<keyword evidence="2 7" id="KW-0813">Transport</keyword>
<dbReference type="PROSITE" id="PS52016">
    <property type="entry name" value="TONB_DEPENDENT_REC_3"/>
    <property type="match status" value="1"/>
</dbReference>
<accession>A0A4Q1CNY1</accession>
<evidence type="ECO:0000256" key="1">
    <source>
        <dbReference type="ARBA" id="ARBA00004571"/>
    </source>
</evidence>
<dbReference type="InterPro" id="IPR023997">
    <property type="entry name" value="TonB-dep_OMP_SusC/RagA_CS"/>
</dbReference>
<organism evidence="10 11">
    <name type="scientific">Lacibacter luteus</name>
    <dbReference type="NCBI Taxonomy" id="2508719"/>
    <lineage>
        <taxon>Bacteria</taxon>
        <taxon>Pseudomonadati</taxon>
        <taxon>Bacteroidota</taxon>
        <taxon>Chitinophagia</taxon>
        <taxon>Chitinophagales</taxon>
        <taxon>Chitinophagaceae</taxon>
        <taxon>Lacibacter</taxon>
    </lineage>
</organism>
<dbReference type="Pfam" id="PF13715">
    <property type="entry name" value="CarbopepD_reg_2"/>
    <property type="match status" value="1"/>
</dbReference>
<gene>
    <name evidence="10" type="ORF">ESA94_06025</name>
</gene>
<comment type="caution">
    <text evidence="10">The sequence shown here is derived from an EMBL/GenBank/DDBJ whole genome shotgun (WGS) entry which is preliminary data.</text>
</comment>
<dbReference type="SUPFAM" id="SSF49464">
    <property type="entry name" value="Carboxypeptidase regulatory domain-like"/>
    <property type="match status" value="1"/>
</dbReference>
<evidence type="ECO:0000313" key="11">
    <source>
        <dbReference type="Proteomes" id="UP000290204"/>
    </source>
</evidence>
<dbReference type="InterPro" id="IPR037066">
    <property type="entry name" value="Plug_dom_sf"/>
</dbReference>
<keyword evidence="4 7" id="KW-0812">Transmembrane</keyword>
<proteinExistence type="inferred from homology"/>
<dbReference type="AlphaFoldDB" id="A0A4Q1CNY1"/>
<dbReference type="GO" id="GO:0009279">
    <property type="term" value="C:cell outer membrane"/>
    <property type="evidence" value="ECO:0007669"/>
    <property type="project" value="UniProtKB-SubCell"/>
</dbReference>
<dbReference type="Pfam" id="PF07715">
    <property type="entry name" value="Plug"/>
    <property type="match status" value="1"/>
</dbReference>
<keyword evidence="11" id="KW-1185">Reference proteome</keyword>
<dbReference type="NCBIfam" id="TIGR04056">
    <property type="entry name" value="OMP_RagA_SusC"/>
    <property type="match status" value="1"/>
</dbReference>
<dbReference type="NCBIfam" id="TIGR04057">
    <property type="entry name" value="SusC_RagA_signa"/>
    <property type="match status" value="1"/>
</dbReference>
<dbReference type="Proteomes" id="UP000290204">
    <property type="component" value="Unassembled WGS sequence"/>
</dbReference>
<evidence type="ECO:0000256" key="7">
    <source>
        <dbReference type="PROSITE-ProRule" id="PRU01360"/>
    </source>
</evidence>
<dbReference type="InterPro" id="IPR036942">
    <property type="entry name" value="Beta-barrel_TonB_sf"/>
</dbReference>
<dbReference type="EMBL" id="SDHW01000001">
    <property type="protein sequence ID" value="RXK62554.1"/>
    <property type="molecule type" value="Genomic_DNA"/>
</dbReference>
<evidence type="ECO:0000259" key="9">
    <source>
        <dbReference type="Pfam" id="PF07715"/>
    </source>
</evidence>
<evidence type="ECO:0000256" key="5">
    <source>
        <dbReference type="ARBA" id="ARBA00023136"/>
    </source>
</evidence>
<evidence type="ECO:0000313" key="10">
    <source>
        <dbReference type="EMBL" id="RXK62554.1"/>
    </source>
</evidence>
<reference evidence="10 11" key="1">
    <citation type="submission" date="2019-01" db="EMBL/GenBank/DDBJ databases">
        <title>Lacibacter sp. strain TTM-7.</title>
        <authorList>
            <person name="Chen W.-M."/>
        </authorList>
    </citation>
    <scope>NUCLEOTIDE SEQUENCE [LARGE SCALE GENOMIC DNA]</scope>
    <source>
        <strain evidence="10 11">TTM-7</strain>
    </source>
</reference>
<keyword evidence="8" id="KW-0732">Signal</keyword>
<dbReference type="InterPro" id="IPR023996">
    <property type="entry name" value="TonB-dep_OMP_SusC/RagA"/>
</dbReference>
<evidence type="ECO:0000256" key="2">
    <source>
        <dbReference type="ARBA" id="ARBA00022448"/>
    </source>
</evidence>
<keyword evidence="3 7" id="KW-1134">Transmembrane beta strand</keyword>
<dbReference type="OrthoDB" id="9768177at2"/>
<dbReference type="Gene3D" id="2.170.130.10">
    <property type="entry name" value="TonB-dependent receptor, plug domain"/>
    <property type="match status" value="1"/>
</dbReference>
<keyword evidence="5 7" id="KW-0472">Membrane</keyword>
<dbReference type="InterPro" id="IPR008969">
    <property type="entry name" value="CarboxyPept-like_regulatory"/>
</dbReference>
<evidence type="ECO:0000256" key="8">
    <source>
        <dbReference type="SAM" id="SignalP"/>
    </source>
</evidence>
<dbReference type="Gene3D" id="2.60.40.1120">
    <property type="entry name" value="Carboxypeptidase-like, regulatory domain"/>
    <property type="match status" value="1"/>
</dbReference>
<name>A0A4Q1CNY1_9BACT</name>
<comment type="subcellular location">
    <subcellularLocation>
        <location evidence="1 7">Cell outer membrane</location>
        <topology evidence="1 7">Multi-pass membrane protein</topology>
    </subcellularLocation>
</comment>
<comment type="similarity">
    <text evidence="7">Belongs to the TonB-dependent receptor family.</text>
</comment>
<dbReference type="SUPFAM" id="SSF56935">
    <property type="entry name" value="Porins"/>
    <property type="match status" value="1"/>
</dbReference>
<keyword evidence="6 7" id="KW-0998">Cell outer membrane</keyword>